<dbReference type="AlphaFoldDB" id="A0A6P7GLB9"/>
<sequence length="212" mass="24653">MLHFLDYQVHLVLKAVHGDNPTLIWSCLDVLKPKLILESPREVTKLSFCEFDENVLVGGLKNGQIIIWDIRNKLHKVEELEVLTTAQQKYRAYMHSLMSWMKNIYDLAIVRPTALSDHRYSHKGPITGSVDVSPYRIYHLNLKPIYKIVIPRLRKLPLAISSCHENYCKVDYVEVNVSKSKKSINERIVYKPILDRSRQHQVEANIFIGSME</sequence>
<feature type="non-terminal residue" evidence="4">
    <location>
        <position position="212"/>
    </location>
</feature>
<dbReference type="InParanoid" id="A0A6P7GLB9"/>
<evidence type="ECO:0000313" key="4">
    <source>
        <dbReference type="RefSeq" id="XP_028150459.1"/>
    </source>
</evidence>
<dbReference type="GO" id="GO:0036156">
    <property type="term" value="C:inner dynein arm"/>
    <property type="evidence" value="ECO:0007669"/>
    <property type="project" value="TreeGrafter"/>
</dbReference>
<dbReference type="GO" id="GO:0045504">
    <property type="term" value="F:dynein heavy chain binding"/>
    <property type="evidence" value="ECO:0007669"/>
    <property type="project" value="TreeGrafter"/>
</dbReference>
<proteinExistence type="predicted"/>
<dbReference type="PANTHER" id="PTHR12442">
    <property type="entry name" value="DYNEIN INTERMEDIATE CHAIN"/>
    <property type="match status" value="1"/>
</dbReference>
<accession>A0A6P7GLB9</accession>
<dbReference type="InterPro" id="IPR050687">
    <property type="entry name" value="Dynein_IC"/>
</dbReference>
<keyword evidence="3" id="KW-0677">Repeat</keyword>
<organism evidence="4">
    <name type="scientific">Diabrotica virgifera virgifera</name>
    <name type="common">western corn rootworm</name>
    <dbReference type="NCBI Taxonomy" id="50390"/>
    <lineage>
        <taxon>Eukaryota</taxon>
        <taxon>Metazoa</taxon>
        <taxon>Ecdysozoa</taxon>
        <taxon>Arthropoda</taxon>
        <taxon>Hexapoda</taxon>
        <taxon>Insecta</taxon>
        <taxon>Pterygota</taxon>
        <taxon>Neoptera</taxon>
        <taxon>Endopterygota</taxon>
        <taxon>Coleoptera</taxon>
        <taxon>Polyphaga</taxon>
        <taxon>Cucujiformia</taxon>
        <taxon>Chrysomeloidea</taxon>
        <taxon>Chrysomelidae</taxon>
        <taxon>Galerucinae</taxon>
        <taxon>Diabroticina</taxon>
        <taxon>Diabroticites</taxon>
        <taxon>Diabrotica</taxon>
    </lineage>
</organism>
<dbReference type="GO" id="GO:0036159">
    <property type="term" value="P:inner dynein arm assembly"/>
    <property type="evidence" value="ECO:0007669"/>
    <property type="project" value="TreeGrafter"/>
</dbReference>
<dbReference type="GO" id="GO:0060294">
    <property type="term" value="P:cilium movement involved in cell motility"/>
    <property type="evidence" value="ECO:0007669"/>
    <property type="project" value="TreeGrafter"/>
</dbReference>
<evidence type="ECO:0000256" key="1">
    <source>
        <dbReference type="ARBA" id="ARBA00022490"/>
    </source>
</evidence>
<dbReference type="RefSeq" id="XP_028150459.1">
    <property type="nucleotide sequence ID" value="XM_028294658.1"/>
</dbReference>
<dbReference type="InterPro" id="IPR036322">
    <property type="entry name" value="WD40_repeat_dom_sf"/>
</dbReference>
<dbReference type="PANTHER" id="PTHR12442:SF5">
    <property type="entry name" value="DYNEIN AXONEMAL INTERMEDIATE CHAIN 3"/>
    <property type="match status" value="1"/>
</dbReference>
<evidence type="ECO:0000256" key="2">
    <source>
        <dbReference type="ARBA" id="ARBA00022574"/>
    </source>
</evidence>
<keyword evidence="1" id="KW-0963">Cytoplasm</keyword>
<evidence type="ECO:0000256" key="3">
    <source>
        <dbReference type="ARBA" id="ARBA00022737"/>
    </source>
</evidence>
<dbReference type="GO" id="GO:0045503">
    <property type="term" value="F:dynein light chain binding"/>
    <property type="evidence" value="ECO:0007669"/>
    <property type="project" value="TreeGrafter"/>
</dbReference>
<name>A0A6P7GLB9_DIAVI</name>
<keyword evidence="2" id="KW-0853">WD repeat</keyword>
<protein>
    <submittedName>
        <fullName evidence="4">WD repeat-containing protein 63-like</fullName>
    </submittedName>
</protein>
<dbReference type="SUPFAM" id="SSF50978">
    <property type="entry name" value="WD40 repeat-like"/>
    <property type="match status" value="1"/>
</dbReference>
<reference evidence="4" key="1">
    <citation type="submission" date="2025-08" db="UniProtKB">
        <authorList>
            <consortium name="RefSeq"/>
        </authorList>
    </citation>
    <scope>IDENTIFICATION</scope>
    <source>
        <tissue evidence="4">Whole insect</tissue>
    </source>
</reference>
<gene>
    <name evidence="4" type="primary">LOC114343816</name>
</gene>